<feature type="compositionally biased region" description="Polar residues" evidence="4">
    <location>
        <begin position="820"/>
        <end position="829"/>
    </location>
</feature>
<feature type="compositionally biased region" description="Polar residues" evidence="4">
    <location>
        <begin position="743"/>
        <end position="752"/>
    </location>
</feature>
<dbReference type="STRING" id="485913.Krac_10620"/>
<keyword evidence="6" id="KW-1185">Reference proteome</keyword>
<dbReference type="SUPFAM" id="SSF48452">
    <property type="entry name" value="TPR-like"/>
    <property type="match status" value="3"/>
</dbReference>
<name>D6TI34_KTERA</name>
<dbReference type="InterPro" id="IPR011990">
    <property type="entry name" value="TPR-like_helical_dom_sf"/>
</dbReference>
<evidence type="ECO:0000313" key="5">
    <source>
        <dbReference type="EMBL" id="EFH89091.1"/>
    </source>
</evidence>
<feature type="compositionally biased region" description="Low complexity" evidence="4">
    <location>
        <begin position="358"/>
        <end position="372"/>
    </location>
</feature>
<dbReference type="PANTHER" id="PTHR44943:SF8">
    <property type="entry name" value="TPR REPEAT-CONTAINING PROTEIN MJ0263"/>
    <property type="match status" value="1"/>
</dbReference>
<feature type="compositionally biased region" description="Polar residues" evidence="4">
    <location>
        <begin position="272"/>
        <end position="286"/>
    </location>
</feature>
<dbReference type="RefSeq" id="WP_007905432.1">
    <property type="nucleotide sequence ID" value="NZ_ADVG01000001.1"/>
</dbReference>
<organism evidence="5 6">
    <name type="scientific">Ktedonobacter racemifer DSM 44963</name>
    <dbReference type="NCBI Taxonomy" id="485913"/>
    <lineage>
        <taxon>Bacteria</taxon>
        <taxon>Bacillati</taxon>
        <taxon>Chloroflexota</taxon>
        <taxon>Ktedonobacteria</taxon>
        <taxon>Ktedonobacterales</taxon>
        <taxon>Ktedonobacteraceae</taxon>
        <taxon>Ktedonobacter</taxon>
    </lineage>
</organism>
<evidence type="ECO:0000256" key="4">
    <source>
        <dbReference type="SAM" id="MobiDB-lite"/>
    </source>
</evidence>
<evidence type="ECO:0000256" key="2">
    <source>
        <dbReference type="ARBA" id="ARBA00022803"/>
    </source>
</evidence>
<feature type="repeat" description="TPR" evidence="3">
    <location>
        <begin position="48"/>
        <end position="81"/>
    </location>
</feature>
<feature type="repeat" description="TPR" evidence="3">
    <location>
        <begin position="1116"/>
        <end position="1149"/>
    </location>
</feature>
<feature type="compositionally biased region" description="Low complexity" evidence="4">
    <location>
        <begin position="301"/>
        <end position="328"/>
    </location>
</feature>
<proteinExistence type="predicted"/>
<feature type="region of interest" description="Disordered" evidence="4">
    <location>
        <begin position="581"/>
        <end position="1065"/>
    </location>
</feature>
<dbReference type="PROSITE" id="PS50005">
    <property type="entry name" value="TPR"/>
    <property type="match status" value="3"/>
</dbReference>
<dbReference type="EMBL" id="ADVG01000001">
    <property type="protein sequence ID" value="EFH89091.1"/>
    <property type="molecule type" value="Genomic_DNA"/>
</dbReference>
<dbReference type="Pfam" id="PF13181">
    <property type="entry name" value="TPR_8"/>
    <property type="match status" value="1"/>
</dbReference>
<dbReference type="OrthoDB" id="137016at2"/>
<dbReference type="InterPro" id="IPR051685">
    <property type="entry name" value="Ycf3/AcsC/BcsC/TPR_MFPF"/>
</dbReference>
<dbReference type="PROSITE" id="PS50293">
    <property type="entry name" value="TPR_REGION"/>
    <property type="match status" value="1"/>
</dbReference>
<keyword evidence="2 3" id="KW-0802">TPR repeat</keyword>
<dbReference type="Proteomes" id="UP000004508">
    <property type="component" value="Unassembled WGS sequence"/>
</dbReference>
<feature type="compositionally biased region" description="Polar residues" evidence="4">
    <location>
        <begin position="437"/>
        <end position="467"/>
    </location>
</feature>
<feature type="region of interest" description="Disordered" evidence="4">
    <location>
        <begin position="270"/>
        <end position="568"/>
    </location>
</feature>
<keyword evidence="1" id="KW-0677">Repeat</keyword>
<dbReference type="AlphaFoldDB" id="D6TI34"/>
<accession>D6TI34</accession>
<feature type="compositionally biased region" description="Low complexity" evidence="4">
    <location>
        <begin position="724"/>
        <end position="741"/>
    </location>
</feature>
<sequence length="1151" mass="125615">MAQTKLQTNPATTLRDYLQQTEDLISRGEHEEALARCQHILAQHPESLEAQRLLGEVYFAQGKLEEAQQAFDWVLMNDPENVVVYCDRALISESLSDFDTALDCYQQAYELSRGNSHIREEFNKLSARAGQQGFMFSRAGLARLYTRGDLVTQAIQEWEAVLAVTPERLDARLGLLEALWREGLYDRTEQLARQILQDVPGCLKAQLLLAHIISPRDLHQAEDLIKRAEALDPDLLMAQELFADLLAKQTPAHEPFLALIQRDPVALDKSVQEVSVPQPSTSSSRPSWPGLDAASQEVQKSSTSSSRPSWPGFDSTSQEVQQSSTSSSRPSWPGFDAIPEQQQSSTSSSRPSWPGFGAESQEAQQAPASEASMPGAEAPAGSSSTWDWPGVDRPAAAATTNQSNQTDLSALLAEARKYLSSSFEDEASSPAAEPEQLSKQPSSASWSGISNEPSASEPATTAPNKPSSGVWEAPTTPNKGEATPTEWLDMLTQGERQRMAEPSGEALEVSAPVVSQQPPTPVQPSQPAVASQPLVTPEVKAEAKANEDAFTSPFAMNDDEEESSFGPSWLKSIGAASRENSMEMPAISLPKARPEASKPVAKSEAPVSPQPAEQPKPSVELPTTSEPIQPAPEPGSADPFASWPGYAATPSAHLEQPEVHHEASQEEASLPTFDSWNFSSDMAGEPGAHATMPEWANQLLGSSGTAPAEPLPAPSWMSQLSRSAEPAPLNEAPEPAQAEAPGTNENEQSVVSSLEDLEKNLYSQGFIPMEPHSLSSLAETEPVTPEQPDQPEFSEIPDYLGALKQETQGATPDFLRELQGWQQQQSQPEAQDWQQQLQPSQPEVQDWQQQLQPSQPEAQDWQQQLQPSQPEAQDWQQQLQPSQPEVQDWQQQLQPSQPEVQDWQQQLQPSQPEAQESTSLSSALAQLGLVSQRAQEEPQVPVQPAASVAPEPQPSAEQPSWVAALGAVPSMPVQPVSRELEPQSAPVQPATPFAASPKPEVEKSSPQSKARPNPFLEDGLETTMKRPAIRLQPMQRNAKEPQSPVVRSRPVERQSAASEGSGKPQERLLKGYQYQLVGDYDEAMQEYRVLVRTSPEVLGEVVSNLRALLKLAPNYASGYRVLGDAYMRQGEYLQAMEAYNKALTMAKKAKS</sequence>
<reference evidence="5 6" key="1">
    <citation type="journal article" date="2011" name="Stand. Genomic Sci.">
        <title>Non-contiguous finished genome sequence and contextual data of the filamentous soil bacterium Ktedonobacter racemifer type strain (SOSP1-21).</title>
        <authorList>
            <person name="Chang Y.J."/>
            <person name="Land M."/>
            <person name="Hauser L."/>
            <person name="Chertkov O."/>
            <person name="Del Rio T.G."/>
            <person name="Nolan M."/>
            <person name="Copeland A."/>
            <person name="Tice H."/>
            <person name="Cheng J.F."/>
            <person name="Lucas S."/>
            <person name="Han C."/>
            <person name="Goodwin L."/>
            <person name="Pitluck S."/>
            <person name="Ivanova N."/>
            <person name="Ovchinikova G."/>
            <person name="Pati A."/>
            <person name="Chen A."/>
            <person name="Palaniappan K."/>
            <person name="Mavromatis K."/>
            <person name="Liolios K."/>
            <person name="Brettin T."/>
            <person name="Fiebig A."/>
            <person name="Rohde M."/>
            <person name="Abt B."/>
            <person name="Goker M."/>
            <person name="Detter J.C."/>
            <person name="Woyke T."/>
            <person name="Bristow J."/>
            <person name="Eisen J.A."/>
            <person name="Markowitz V."/>
            <person name="Hugenholtz P."/>
            <person name="Kyrpides N.C."/>
            <person name="Klenk H.P."/>
            <person name="Lapidus A."/>
        </authorList>
    </citation>
    <scope>NUCLEOTIDE SEQUENCE [LARGE SCALE GENOMIC DNA]</scope>
    <source>
        <strain evidence="6">DSM 44963</strain>
    </source>
</reference>
<feature type="repeat" description="TPR" evidence="3">
    <location>
        <begin position="1064"/>
        <end position="1097"/>
    </location>
</feature>
<comment type="caution">
    <text evidence="5">The sequence shown here is derived from an EMBL/GenBank/DDBJ whole genome shotgun (WGS) entry which is preliminary data.</text>
</comment>
<evidence type="ECO:0000313" key="6">
    <source>
        <dbReference type="Proteomes" id="UP000004508"/>
    </source>
</evidence>
<dbReference type="SMART" id="SM00028">
    <property type="entry name" value="TPR"/>
    <property type="match status" value="5"/>
</dbReference>
<dbReference type="Gene3D" id="1.25.40.10">
    <property type="entry name" value="Tetratricopeptide repeat domain"/>
    <property type="match status" value="3"/>
</dbReference>
<dbReference type="PANTHER" id="PTHR44943">
    <property type="entry name" value="CELLULOSE SYNTHASE OPERON PROTEIN C"/>
    <property type="match status" value="1"/>
</dbReference>
<evidence type="ECO:0000256" key="1">
    <source>
        <dbReference type="ARBA" id="ARBA00022737"/>
    </source>
</evidence>
<gene>
    <name evidence="5" type="ORF">Krac_10620</name>
</gene>
<dbReference type="Pfam" id="PF14559">
    <property type="entry name" value="TPR_19"/>
    <property type="match status" value="1"/>
</dbReference>
<dbReference type="Pfam" id="PF13432">
    <property type="entry name" value="TPR_16"/>
    <property type="match status" value="2"/>
</dbReference>
<dbReference type="eggNOG" id="COG0457">
    <property type="taxonomic scope" value="Bacteria"/>
</dbReference>
<evidence type="ECO:0000256" key="3">
    <source>
        <dbReference type="PROSITE-ProRule" id="PRU00339"/>
    </source>
</evidence>
<dbReference type="InParanoid" id="D6TI34"/>
<protein>
    <submittedName>
        <fullName evidence="5">TPR repeat-containing protein</fullName>
    </submittedName>
</protein>
<feature type="compositionally biased region" description="Low complexity" evidence="4">
    <location>
        <begin position="831"/>
        <end position="917"/>
    </location>
</feature>
<feature type="compositionally biased region" description="Basic and acidic residues" evidence="4">
    <location>
        <begin position="655"/>
        <end position="664"/>
    </location>
</feature>
<dbReference type="InterPro" id="IPR019734">
    <property type="entry name" value="TPR_rpt"/>
</dbReference>